<organism evidence="1 2">
    <name type="scientific">Rhodovulum kholense</name>
    <dbReference type="NCBI Taxonomy" id="453584"/>
    <lineage>
        <taxon>Bacteria</taxon>
        <taxon>Pseudomonadati</taxon>
        <taxon>Pseudomonadota</taxon>
        <taxon>Alphaproteobacteria</taxon>
        <taxon>Rhodobacterales</taxon>
        <taxon>Paracoccaceae</taxon>
        <taxon>Rhodovulum</taxon>
    </lineage>
</organism>
<evidence type="ECO:0000313" key="1">
    <source>
        <dbReference type="EMBL" id="PTW36848.1"/>
    </source>
</evidence>
<dbReference type="EMBL" id="QAYC01000033">
    <property type="protein sequence ID" value="PTW36848.1"/>
    <property type="molecule type" value="Genomic_DNA"/>
</dbReference>
<keyword evidence="2" id="KW-1185">Reference proteome</keyword>
<accession>A0A8E2VGH9</accession>
<proteinExistence type="predicted"/>
<gene>
    <name evidence="1" type="ORF">C8N38_13317</name>
</gene>
<dbReference type="RefSeq" id="WP_108029010.1">
    <property type="nucleotide sequence ID" value="NZ_QAYC01000033.1"/>
</dbReference>
<dbReference type="Proteomes" id="UP000244037">
    <property type="component" value="Unassembled WGS sequence"/>
</dbReference>
<name>A0A8E2VGH9_9RHOB</name>
<dbReference type="OrthoDB" id="7859686at2"/>
<dbReference type="AlphaFoldDB" id="A0A8E2VGH9"/>
<sequence>MTLPEDHTANKLAHALRAVGLNDMATRAAEGYYHDFLSPLAFPELELMRDLEKARMAGNAGAALLIARHIEGGFDASLEESEAWAASPEGRETLASVLGRPVSLGDRA</sequence>
<evidence type="ECO:0000313" key="2">
    <source>
        <dbReference type="Proteomes" id="UP000244037"/>
    </source>
</evidence>
<reference evidence="1 2" key="1">
    <citation type="submission" date="2018-04" db="EMBL/GenBank/DDBJ databases">
        <title>Genomic Encyclopedia of Archaeal and Bacterial Type Strains, Phase II (KMG-II): from individual species to whole genera.</title>
        <authorList>
            <person name="Goeker M."/>
        </authorList>
    </citation>
    <scope>NUCLEOTIDE SEQUENCE [LARGE SCALE GENOMIC DNA]</scope>
    <source>
        <strain evidence="1 2">DSM 19783</strain>
    </source>
</reference>
<protein>
    <submittedName>
        <fullName evidence="1">Uncharacterized protein</fullName>
    </submittedName>
</protein>
<comment type="caution">
    <text evidence="1">The sequence shown here is derived from an EMBL/GenBank/DDBJ whole genome shotgun (WGS) entry which is preliminary data.</text>
</comment>